<dbReference type="GO" id="GO:0140647">
    <property type="term" value="P:P450-containing electron transport chain"/>
    <property type="evidence" value="ECO:0007669"/>
    <property type="project" value="InterPro"/>
</dbReference>
<dbReference type="GO" id="GO:0051537">
    <property type="term" value="F:2 iron, 2 sulfur cluster binding"/>
    <property type="evidence" value="ECO:0007669"/>
    <property type="project" value="UniProtKB-KW"/>
</dbReference>
<dbReference type="PANTHER" id="PTHR23426:SF65">
    <property type="entry name" value="FERREDOXIN-2, MITOCHONDRIAL"/>
    <property type="match status" value="1"/>
</dbReference>
<keyword evidence="4" id="KW-0408">Iron</keyword>
<dbReference type="InterPro" id="IPR001055">
    <property type="entry name" value="Adrenodoxin-like"/>
</dbReference>
<evidence type="ECO:0000256" key="6">
    <source>
        <dbReference type="ARBA" id="ARBA00034078"/>
    </source>
</evidence>
<dbReference type="InterPro" id="IPR012675">
    <property type="entry name" value="Beta-grasp_dom_sf"/>
</dbReference>
<dbReference type="STRING" id="1076937.SAMN04488120_101290"/>
<protein>
    <submittedName>
        <fullName evidence="8">Ferredoxin, 2Fe-2S</fullName>
    </submittedName>
</protein>
<dbReference type="Pfam" id="PF00111">
    <property type="entry name" value="Fer2"/>
    <property type="match status" value="1"/>
</dbReference>
<evidence type="ECO:0000256" key="3">
    <source>
        <dbReference type="ARBA" id="ARBA00022723"/>
    </source>
</evidence>
<dbReference type="EMBL" id="FOOC01000001">
    <property type="protein sequence ID" value="SFF26837.1"/>
    <property type="molecule type" value="Genomic_DNA"/>
</dbReference>
<evidence type="ECO:0000313" key="9">
    <source>
        <dbReference type="Proteomes" id="UP000199771"/>
    </source>
</evidence>
<reference evidence="8 9" key="1">
    <citation type="submission" date="2016-10" db="EMBL/GenBank/DDBJ databases">
        <authorList>
            <person name="de Groot N.N."/>
        </authorList>
    </citation>
    <scope>NUCLEOTIDE SEQUENCE [LARGE SCALE GENOMIC DNA]</scope>
    <source>
        <strain evidence="8 9">DSM 23609</strain>
    </source>
</reference>
<comment type="cofactor">
    <cofactor evidence="6">
        <name>[2Fe-2S] cluster</name>
        <dbReference type="ChEBI" id="CHEBI:190135"/>
    </cofactor>
</comment>
<proteinExistence type="inferred from homology"/>
<dbReference type="PRINTS" id="PR00355">
    <property type="entry name" value="ADRENODOXIN"/>
</dbReference>
<dbReference type="GO" id="GO:0009055">
    <property type="term" value="F:electron transfer activity"/>
    <property type="evidence" value="ECO:0007669"/>
    <property type="project" value="TreeGrafter"/>
</dbReference>
<accession>A0A1I2HD26</accession>
<dbReference type="InterPro" id="IPR036010">
    <property type="entry name" value="2Fe-2S_ferredoxin-like_sf"/>
</dbReference>
<gene>
    <name evidence="8" type="ORF">SAMN04488120_101290</name>
</gene>
<evidence type="ECO:0000259" key="7">
    <source>
        <dbReference type="PROSITE" id="PS51085"/>
    </source>
</evidence>
<keyword evidence="9" id="KW-1185">Reference proteome</keyword>
<dbReference type="Gene3D" id="3.10.20.30">
    <property type="match status" value="1"/>
</dbReference>
<dbReference type="PANTHER" id="PTHR23426">
    <property type="entry name" value="FERREDOXIN/ADRENODOXIN"/>
    <property type="match status" value="1"/>
</dbReference>
<evidence type="ECO:0000256" key="1">
    <source>
        <dbReference type="ARBA" id="ARBA00010914"/>
    </source>
</evidence>
<dbReference type="AlphaFoldDB" id="A0A1I2HD26"/>
<comment type="similarity">
    <text evidence="1">Belongs to the adrenodoxin/putidaredoxin family.</text>
</comment>
<organism evidence="8 9">
    <name type="scientific">Fontimonas thermophila</name>
    <dbReference type="NCBI Taxonomy" id="1076937"/>
    <lineage>
        <taxon>Bacteria</taxon>
        <taxon>Pseudomonadati</taxon>
        <taxon>Pseudomonadota</taxon>
        <taxon>Gammaproteobacteria</taxon>
        <taxon>Nevskiales</taxon>
        <taxon>Nevskiaceae</taxon>
        <taxon>Fontimonas</taxon>
    </lineage>
</organism>
<name>A0A1I2HD26_9GAMM</name>
<dbReference type="GO" id="GO:0046872">
    <property type="term" value="F:metal ion binding"/>
    <property type="evidence" value="ECO:0007669"/>
    <property type="project" value="UniProtKB-KW"/>
</dbReference>
<dbReference type="SUPFAM" id="SSF54292">
    <property type="entry name" value="2Fe-2S ferredoxin-like"/>
    <property type="match status" value="1"/>
</dbReference>
<sequence length="105" mass="10883">MPTLKFIEASGQTHVVEAVVGQSVMEAATGHLVPGIVGECGGCCACATCHVYVEEPWCGQLDPPDEMERGMLDGTPGVTARSRLSCQIKVSAALDGLVLRIPAAS</sequence>
<keyword evidence="2" id="KW-0001">2Fe-2S</keyword>
<dbReference type="RefSeq" id="WP_091530531.1">
    <property type="nucleotide sequence ID" value="NZ_FOOC01000001.1"/>
</dbReference>
<feature type="domain" description="2Fe-2S ferredoxin-type" evidence="7">
    <location>
        <begin position="2"/>
        <end position="105"/>
    </location>
</feature>
<evidence type="ECO:0000256" key="4">
    <source>
        <dbReference type="ARBA" id="ARBA00023004"/>
    </source>
</evidence>
<dbReference type="InterPro" id="IPR001041">
    <property type="entry name" value="2Fe-2S_ferredoxin-type"/>
</dbReference>
<evidence type="ECO:0000256" key="5">
    <source>
        <dbReference type="ARBA" id="ARBA00023014"/>
    </source>
</evidence>
<keyword evidence="3" id="KW-0479">Metal-binding</keyword>
<dbReference type="PROSITE" id="PS51085">
    <property type="entry name" value="2FE2S_FER_2"/>
    <property type="match status" value="1"/>
</dbReference>
<keyword evidence="5" id="KW-0411">Iron-sulfur</keyword>
<evidence type="ECO:0000313" key="8">
    <source>
        <dbReference type="EMBL" id="SFF26837.1"/>
    </source>
</evidence>
<dbReference type="OrthoDB" id="9799640at2"/>
<dbReference type="Proteomes" id="UP000199771">
    <property type="component" value="Unassembled WGS sequence"/>
</dbReference>
<evidence type="ECO:0000256" key="2">
    <source>
        <dbReference type="ARBA" id="ARBA00022714"/>
    </source>
</evidence>